<organism evidence="2 3">
    <name type="scientific">Candidatus Aphodoplasma excrementigallinarum</name>
    <dbReference type="NCBI Taxonomy" id="2840673"/>
    <lineage>
        <taxon>Bacteria</taxon>
        <taxon>Bacillati</taxon>
        <taxon>Bacillota</taxon>
        <taxon>Clostridia</taxon>
        <taxon>Eubacteriales</taxon>
        <taxon>Candidatus Aphodoplasma</taxon>
    </lineage>
</organism>
<sequence>MFDTTNQTETLHTTAAEGDYSAIFDELMQEDNPALAATEQSGADAADDSGSTAEEDIFSDYAEQSGNQPDTEDDGRYRVVYNGKEMYLTLDELKTNAQKGLNYDHVKQEYDILRAQPGAQAVLKDARKSGLSAEAYLVEQKRQQKRSRIAHLVRRGIREKDAQYMTDLEDRIEAERVREERKKPFYDFVRTYPDVDPGSIPPRAWKLYRGGMDLISAYAMCENERLRADVLRERQNADSRTRSAGSAISSAPVEAPDPFLEGLMG</sequence>
<feature type="region of interest" description="Disordered" evidence="1">
    <location>
        <begin position="237"/>
        <end position="265"/>
    </location>
</feature>
<dbReference type="Proteomes" id="UP000886743">
    <property type="component" value="Unassembled WGS sequence"/>
</dbReference>
<evidence type="ECO:0000313" key="2">
    <source>
        <dbReference type="EMBL" id="HIV02283.1"/>
    </source>
</evidence>
<accession>A0A9D1NGY2</accession>
<name>A0A9D1NGY2_9FIRM</name>
<dbReference type="AlphaFoldDB" id="A0A9D1NGY2"/>
<gene>
    <name evidence="2" type="ORF">IAC74_01815</name>
</gene>
<comment type="caution">
    <text evidence="2">The sequence shown here is derived from an EMBL/GenBank/DDBJ whole genome shotgun (WGS) entry which is preliminary data.</text>
</comment>
<dbReference type="EMBL" id="DVOF01000056">
    <property type="protein sequence ID" value="HIV02283.1"/>
    <property type="molecule type" value="Genomic_DNA"/>
</dbReference>
<feature type="compositionally biased region" description="Low complexity" evidence="1">
    <location>
        <begin position="41"/>
        <end position="51"/>
    </location>
</feature>
<evidence type="ECO:0000256" key="1">
    <source>
        <dbReference type="SAM" id="MobiDB-lite"/>
    </source>
</evidence>
<proteinExistence type="predicted"/>
<evidence type="ECO:0000313" key="3">
    <source>
        <dbReference type="Proteomes" id="UP000886743"/>
    </source>
</evidence>
<reference evidence="2" key="2">
    <citation type="journal article" date="2021" name="PeerJ">
        <title>Extensive microbial diversity within the chicken gut microbiome revealed by metagenomics and culture.</title>
        <authorList>
            <person name="Gilroy R."/>
            <person name="Ravi A."/>
            <person name="Getino M."/>
            <person name="Pursley I."/>
            <person name="Horton D.L."/>
            <person name="Alikhan N.F."/>
            <person name="Baker D."/>
            <person name="Gharbi K."/>
            <person name="Hall N."/>
            <person name="Watson M."/>
            <person name="Adriaenssens E.M."/>
            <person name="Foster-Nyarko E."/>
            <person name="Jarju S."/>
            <person name="Secka A."/>
            <person name="Antonio M."/>
            <person name="Oren A."/>
            <person name="Chaudhuri R.R."/>
            <person name="La Ragione R."/>
            <person name="Hildebrand F."/>
            <person name="Pallen M.J."/>
        </authorList>
    </citation>
    <scope>NUCLEOTIDE SEQUENCE</scope>
    <source>
        <strain evidence="2">4920</strain>
    </source>
</reference>
<protein>
    <submittedName>
        <fullName evidence="2">Uncharacterized protein</fullName>
    </submittedName>
</protein>
<feature type="region of interest" description="Disordered" evidence="1">
    <location>
        <begin position="30"/>
        <end position="75"/>
    </location>
</feature>
<reference evidence="2" key="1">
    <citation type="submission" date="2020-10" db="EMBL/GenBank/DDBJ databases">
        <authorList>
            <person name="Gilroy R."/>
        </authorList>
    </citation>
    <scope>NUCLEOTIDE SEQUENCE</scope>
    <source>
        <strain evidence="2">4920</strain>
    </source>
</reference>